<dbReference type="GO" id="GO:0005886">
    <property type="term" value="C:plasma membrane"/>
    <property type="evidence" value="ECO:0007669"/>
    <property type="project" value="UniProtKB-SubCell"/>
</dbReference>
<comment type="caution">
    <text evidence="14">The sequence shown here is derived from an EMBL/GenBank/DDBJ whole genome shotgun (WGS) entry which is preliminary data.</text>
</comment>
<evidence type="ECO:0000256" key="11">
    <source>
        <dbReference type="ARBA" id="ARBA00023264"/>
    </source>
</evidence>
<reference evidence="14" key="1">
    <citation type="submission" date="2021-02" db="EMBL/GenBank/DDBJ databases">
        <authorList>
            <person name="Palmer J.M."/>
        </authorList>
    </citation>
    <scope>NUCLEOTIDE SEQUENCE</scope>
    <source>
        <strain evidence="14">SCRP734</strain>
    </source>
</reference>
<keyword evidence="6" id="KW-0548">Nucleotidyltransferase</keyword>
<evidence type="ECO:0000256" key="6">
    <source>
        <dbReference type="ARBA" id="ARBA00022695"/>
    </source>
</evidence>
<evidence type="ECO:0000256" key="3">
    <source>
        <dbReference type="ARBA" id="ARBA00022516"/>
    </source>
</evidence>
<evidence type="ECO:0008006" key="16">
    <source>
        <dbReference type="Google" id="ProtNLM"/>
    </source>
</evidence>
<comment type="subcellular location">
    <subcellularLocation>
        <location evidence="1">Cell membrane</location>
        <topology evidence="1">Multi-pass membrane protein</topology>
    </subcellularLocation>
</comment>
<dbReference type="EMBL" id="JAGDFM010000431">
    <property type="protein sequence ID" value="KAG7378354.1"/>
    <property type="molecule type" value="Genomic_DNA"/>
</dbReference>
<evidence type="ECO:0000256" key="10">
    <source>
        <dbReference type="ARBA" id="ARBA00023209"/>
    </source>
</evidence>
<feature type="transmembrane region" description="Helical" evidence="13">
    <location>
        <begin position="80"/>
        <end position="97"/>
    </location>
</feature>
<accession>A0A8T1VFU4</accession>
<keyword evidence="4" id="KW-0808">Transferase</keyword>
<evidence type="ECO:0000256" key="1">
    <source>
        <dbReference type="ARBA" id="ARBA00004651"/>
    </source>
</evidence>
<keyword evidence="10" id="KW-0594">Phospholipid biosynthesis</keyword>
<dbReference type="AlphaFoldDB" id="A0A8T1VFU4"/>
<gene>
    <name evidence="14" type="ORF">PHYPSEUDO_010234</name>
</gene>
<sequence length="364" mass="39683">MREPPLLHGSVVDSGVVVLLTPVYEASADAGSFTLREEATSSRHSPAALSSASWGSASRVWRSPTLHIGSFVVTPSTQRLVSGMLLVPAVMISIWYAPQEAVMLLGSIATTVASYEFAWLAFRFARRVERLFSYYEQPARSVQEEQRSIHLSRGNSDSEEGSWSFSSGDVDPHAGVVAPIAGVLFYRGNQWLAALVLALPTSMILVGIDGKVLDLVRPTDHNLETFVWAYLVPTRYVAALCGWFAPSWSWTVLILWQSEVFSVMAVLVQSCPIAVFTCTSTANSNYLFTVFVVGCVAMLLFCASTSSDRMLVVHAALAVTGFVFVHGLGLSMVSLLDVSDLERSRAILTLLLTIFWSAQTSAWV</sequence>
<dbReference type="PANTHER" id="PTHR46382">
    <property type="entry name" value="PHOSPHATIDATE CYTIDYLYLTRANSFERASE"/>
    <property type="match status" value="1"/>
</dbReference>
<name>A0A8T1VFU4_9STRA</name>
<feature type="transmembrane region" description="Helical" evidence="13">
    <location>
        <begin position="311"/>
        <end position="333"/>
    </location>
</feature>
<feature type="transmembrane region" description="Helical" evidence="13">
    <location>
        <begin position="103"/>
        <end position="122"/>
    </location>
</feature>
<evidence type="ECO:0000313" key="15">
    <source>
        <dbReference type="Proteomes" id="UP000694044"/>
    </source>
</evidence>
<protein>
    <recommendedName>
        <fullName evidence="16">Transmembrane protein</fullName>
    </recommendedName>
</protein>
<keyword evidence="7 13" id="KW-1133">Transmembrane helix</keyword>
<keyword evidence="15" id="KW-1185">Reference proteome</keyword>
<proteinExistence type="predicted"/>
<evidence type="ECO:0000256" key="8">
    <source>
        <dbReference type="ARBA" id="ARBA00023098"/>
    </source>
</evidence>
<dbReference type="GO" id="GO:0016024">
    <property type="term" value="P:CDP-diacylglycerol biosynthetic process"/>
    <property type="evidence" value="ECO:0007669"/>
    <property type="project" value="TreeGrafter"/>
</dbReference>
<organism evidence="14 15">
    <name type="scientific">Phytophthora pseudosyringae</name>
    <dbReference type="NCBI Taxonomy" id="221518"/>
    <lineage>
        <taxon>Eukaryota</taxon>
        <taxon>Sar</taxon>
        <taxon>Stramenopiles</taxon>
        <taxon>Oomycota</taxon>
        <taxon>Peronosporomycetes</taxon>
        <taxon>Peronosporales</taxon>
        <taxon>Peronosporaceae</taxon>
        <taxon>Phytophthora</taxon>
    </lineage>
</organism>
<evidence type="ECO:0000256" key="9">
    <source>
        <dbReference type="ARBA" id="ARBA00023136"/>
    </source>
</evidence>
<keyword evidence="5 13" id="KW-0812">Transmembrane</keyword>
<keyword evidence="8" id="KW-0443">Lipid metabolism</keyword>
<keyword evidence="9 13" id="KW-0472">Membrane</keyword>
<evidence type="ECO:0000256" key="7">
    <source>
        <dbReference type="ARBA" id="ARBA00022989"/>
    </source>
</evidence>
<evidence type="ECO:0000256" key="2">
    <source>
        <dbReference type="ARBA" id="ARBA00022475"/>
    </source>
</evidence>
<evidence type="ECO:0000313" key="14">
    <source>
        <dbReference type="EMBL" id="KAG7378354.1"/>
    </source>
</evidence>
<evidence type="ECO:0000256" key="12">
    <source>
        <dbReference type="SAM" id="MobiDB-lite"/>
    </source>
</evidence>
<feature type="transmembrane region" description="Helical" evidence="13">
    <location>
        <begin position="286"/>
        <end position="304"/>
    </location>
</feature>
<evidence type="ECO:0000256" key="5">
    <source>
        <dbReference type="ARBA" id="ARBA00022692"/>
    </source>
</evidence>
<evidence type="ECO:0000256" key="13">
    <source>
        <dbReference type="SAM" id="Phobius"/>
    </source>
</evidence>
<evidence type="ECO:0000256" key="4">
    <source>
        <dbReference type="ARBA" id="ARBA00022679"/>
    </source>
</evidence>
<feature type="transmembrane region" description="Helical" evidence="13">
    <location>
        <begin position="191"/>
        <end position="208"/>
    </location>
</feature>
<keyword evidence="3" id="KW-0444">Lipid biosynthesis</keyword>
<feature type="region of interest" description="Disordered" evidence="12">
    <location>
        <begin position="146"/>
        <end position="166"/>
    </location>
</feature>
<keyword evidence="11" id="KW-1208">Phospholipid metabolism</keyword>
<feature type="transmembrane region" description="Helical" evidence="13">
    <location>
        <begin position="228"/>
        <end position="248"/>
    </location>
</feature>
<dbReference type="GO" id="GO:0004605">
    <property type="term" value="F:phosphatidate cytidylyltransferase activity"/>
    <property type="evidence" value="ECO:0007669"/>
    <property type="project" value="TreeGrafter"/>
</dbReference>
<dbReference type="OrthoDB" id="10314157at2759"/>
<feature type="transmembrane region" description="Helical" evidence="13">
    <location>
        <begin position="260"/>
        <end position="280"/>
    </location>
</feature>
<keyword evidence="2" id="KW-1003">Cell membrane</keyword>
<dbReference type="PANTHER" id="PTHR46382:SF1">
    <property type="entry name" value="PHOSPHATIDATE CYTIDYLYLTRANSFERASE"/>
    <property type="match status" value="1"/>
</dbReference>
<dbReference type="Proteomes" id="UP000694044">
    <property type="component" value="Unassembled WGS sequence"/>
</dbReference>